<dbReference type="Pfam" id="PF01612">
    <property type="entry name" value="DNA_pol_A_exo1"/>
    <property type="match status" value="1"/>
</dbReference>
<dbReference type="PANTHER" id="PTHR13620">
    <property type="entry name" value="3-5 EXONUCLEASE"/>
    <property type="match status" value="1"/>
</dbReference>
<evidence type="ECO:0000313" key="5">
    <source>
        <dbReference type="Proteomes" id="UP000469890"/>
    </source>
</evidence>
<dbReference type="GO" id="GO:0005634">
    <property type="term" value="C:nucleus"/>
    <property type="evidence" value="ECO:0007669"/>
    <property type="project" value="TreeGrafter"/>
</dbReference>
<reference evidence="4 5" key="1">
    <citation type="submission" date="2019-09" db="EMBL/GenBank/DDBJ databases">
        <authorList>
            <consortium name="DOE Joint Genome Institute"/>
            <person name="Mondo S.J."/>
            <person name="Navarro-Mendoza M.I."/>
            <person name="Perez-Arques C."/>
            <person name="Panchal S."/>
            <person name="Nicolas F.E."/>
            <person name="Ganguly P."/>
            <person name="Pangilinan J."/>
            <person name="Grigoriev I."/>
            <person name="Heitman J."/>
            <person name="Sanya K."/>
            <person name="Garre V."/>
        </authorList>
    </citation>
    <scope>NUCLEOTIDE SEQUENCE [LARGE SCALE GENOMIC DNA]</scope>
    <source>
        <strain evidence="4 5">MU402</strain>
    </source>
</reference>
<dbReference type="EMBL" id="JAAECE010000002">
    <property type="protein sequence ID" value="KAF1805227.1"/>
    <property type="molecule type" value="Genomic_DNA"/>
</dbReference>
<gene>
    <name evidence="4" type="ORF">FB192DRAFT_1443999</name>
</gene>
<feature type="domain" description="3'-5' exonuclease" evidence="3">
    <location>
        <begin position="222"/>
        <end position="389"/>
    </location>
</feature>
<dbReference type="GO" id="GO:0005737">
    <property type="term" value="C:cytoplasm"/>
    <property type="evidence" value="ECO:0007669"/>
    <property type="project" value="TreeGrafter"/>
</dbReference>
<keyword evidence="2" id="KW-0378">Hydrolase</keyword>
<dbReference type="GO" id="GO:0006139">
    <property type="term" value="P:nucleobase-containing compound metabolic process"/>
    <property type="evidence" value="ECO:0007669"/>
    <property type="project" value="InterPro"/>
</dbReference>
<comment type="caution">
    <text evidence="4">The sequence shown here is derived from an EMBL/GenBank/DDBJ whole genome shotgun (WGS) entry which is preliminary data.</text>
</comment>
<dbReference type="PANTHER" id="PTHR13620:SF104">
    <property type="entry name" value="EXONUCLEASE 3'-5' DOMAIN-CONTAINING PROTEIN 2"/>
    <property type="match status" value="1"/>
</dbReference>
<dbReference type="GO" id="GO:0003676">
    <property type="term" value="F:nucleic acid binding"/>
    <property type="evidence" value="ECO:0007669"/>
    <property type="project" value="InterPro"/>
</dbReference>
<dbReference type="InterPro" id="IPR051132">
    <property type="entry name" value="3-5_Exonuclease_domain"/>
</dbReference>
<dbReference type="SUPFAM" id="SSF53098">
    <property type="entry name" value="Ribonuclease H-like"/>
    <property type="match status" value="1"/>
</dbReference>
<keyword evidence="1" id="KW-0540">Nuclease</keyword>
<accession>A0A8H4BMR4</accession>
<sequence>MASSHSHHHATVVARRAQELNGPQKFQKLLRAKKKGLFRNYSFQPCSKFDDPHHQYAGYVPLATYFRTMYTAIIDDKLKLKMEKQTMILDGKKLLECDHSFKFPKHIAKIEDASVFTTLFTVTNEYEEIVHQVLVPSKSLLYLKHSLEKMKEAYDLYGHEMPVAFFTDNVQSDKRFLEGIFDSLKVIEKPPQQATGSSESRSFLTLPSDIEMRYVNRDIGRIVETMKSLSDKLEVERNAGKPLVIGLDTEWNVDDDPQHDQVDLIQIAHGNTIDILHIDRSWNTLSEELVNLLVKSDITKVGRNVGGDFSRINKRFGIVCQMKLELGSFCSQRQLVSNGLMSLSDISLCILGAPIDKGPQRSVWNIADLAANLQMYAAIDAWASLAIYNVAVNHPLVGARVSPTCPVGSSAGIKPSRYRQPVAFGEIMANGRTAVVKITKIDVSGYLANGIALQAYGKPSFELSLPASHLVTVAPMSQVSRIPSANPAATNYPEIAAAISNPNTIPDSEIL</sequence>
<proteinExistence type="predicted"/>
<evidence type="ECO:0000256" key="2">
    <source>
        <dbReference type="ARBA" id="ARBA00022801"/>
    </source>
</evidence>
<protein>
    <submittedName>
        <fullName evidence="4">Ribonuclease H-like domain-containing protein</fullName>
    </submittedName>
</protein>
<evidence type="ECO:0000256" key="1">
    <source>
        <dbReference type="ARBA" id="ARBA00022722"/>
    </source>
</evidence>
<evidence type="ECO:0000313" key="4">
    <source>
        <dbReference type="EMBL" id="KAF1805227.1"/>
    </source>
</evidence>
<dbReference type="InterPro" id="IPR036397">
    <property type="entry name" value="RNaseH_sf"/>
</dbReference>
<dbReference type="AlphaFoldDB" id="A0A8H4BMR4"/>
<dbReference type="Proteomes" id="UP000469890">
    <property type="component" value="Unassembled WGS sequence"/>
</dbReference>
<name>A0A8H4BMR4_MUCCL</name>
<dbReference type="Gene3D" id="3.30.420.10">
    <property type="entry name" value="Ribonuclease H-like superfamily/Ribonuclease H"/>
    <property type="match status" value="1"/>
</dbReference>
<evidence type="ECO:0000259" key="3">
    <source>
        <dbReference type="Pfam" id="PF01612"/>
    </source>
</evidence>
<dbReference type="InterPro" id="IPR012337">
    <property type="entry name" value="RNaseH-like_sf"/>
</dbReference>
<dbReference type="InterPro" id="IPR002562">
    <property type="entry name" value="3'-5'_exonuclease_dom"/>
</dbReference>
<dbReference type="GO" id="GO:0008408">
    <property type="term" value="F:3'-5' exonuclease activity"/>
    <property type="evidence" value="ECO:0007669"/>
    <property type="project" value="InterPro"/>
</dbReference>
<organism evidence="4 5">
    <name type="scientific">Mucor circinelloides f. lusitanicus</name>
    <name type="common">Mucor racemosus var. lusitanicus</name>
    <dbReference type="NCBI Taxonomy" id="29924"/>
    <lineage>
        <taxon>Eukaryota</taxon>
        <taxon>Fungi</taxon>
        <taxon>Fungi incertae sedis</taxon>
        <taxon>Mucoromycota</taxon>
        <taxon>Mucoromycotina</taxon>
        <taxon>Mucoromycetes</taxon>
        <taxon>Mucorales</taxon>
        <taxon>Mucorineae</taxon>
        <taxon>Mucoraceae</taxon>
        <taxon>Mucor</taxon>
    </lineage>
</organism>
<dbReference type="CDD" id="cd06141">
    <property type="entry name" value="WRN_exo"/>
    <property type="match status" value="1"/>
</dbReference>